<evidence type="ECO:0000313" key="3">
    <source>
        <dbReference type="Proteomes" id="UP001165283"/>
    </source>
</evidence>
<keyword evidence="2" id="KW-0378">Hydrolase</keyword>
<dbReference type="Pfam" id="PF00561">
    <property type="entry name" value="Abhydrolase_1"/>
    <property type="match status" value="1"/>
</dbReference>
<dbReference type="InterPro" id="IPR050471">
    <property type="entry name" value="AB_hydrolase"/>
</dbReference>
<protein>
    <submittedName>
        <fullName evidence="2">Alpha/beta fold hydrolase</fullName>
    </submittedName>
</protein>
<dbReference type="SUPFAM" id="SSF53474">
    <property type="entry name" value="alpha/beta-Hydrolases"/>
    <property type="match status" value="1"/>
</dbReference>
<evidence type="ECO:0000259" key="1">
    <source>
        <dbReference type="Pfam" id="PF00561"/>
    </source>
</evidence>
<dbReference type="EMBL" id="JAGSOV010000046">
    <property type="protein sequence ID" value="MCO1657830.1"/>
    <property type="molecule type" value="Genomic_DNA"/>
</dbReference>
<name>A0ABT1A4E1_9PSEU</name>
<accession>A0ABT1A4E1</accession>
<dbReference type="InterPro" id="IPR000073">
    <property type="entry name" value="AB_hydrolase_1"/>
</dbReference>
<dbReference type="PANTHER" id="PTHR43433:SF10">
    <property type="entry name" value="AB HYDROLASE-1 DOMAIN-CONTAINING PROTEIN"/>
    <property type="match status" value="1"/>
</dbReference>
<dbReference type="PANTHER" id="PTHR43433">
    <property type="entry name" value="HYDROLASE, ALPHA/BETA FOLD FAMILY PROTEIN"/>
    <property type="match status" value="1"/>
</dbReference>
<reference evidence="2" key="1">
    <citation type="submission" date="2021-04" db="EMBL/GenBank/DDBJ databases">
        <title>Pseudonocardia sp. nov., isolated from sandy soil of mangrove forest.</title>
        <authorList>
            <person name="Zan Z."/>
            <person name="Huang R."/>
            <person name="Liu W."/>
        </authorList>
    </citation>
    <scope>NUCLEOTIDE SEQUENCE</scope>
    <source>
        <strain evidence="2">S2-4</strain>
    </source>
</reference>
<dbReference type="GO" id="GO:0016787">
    <property type="term" value="F:hydrolase activity"/>
    <property type="evidence" value="ECO:0007669"/>
    <property type="project" value="UniProtKB-KW"/>
</dbReference>
<organism evidence="2 3">
    <name type="scientific">Pseudonocardia humida</name>
    <dbReference type="NCBI Taxonomy" id="2800819"/>
    <lineage>
        <taxon>Bacteria</taxon>
        <taxon>Bacillati</taxon>
        <taxon>Actinomycetota</taxon>
        <taxon>Actinomycetes</taxon>
        <taxon>Pseudonocardiales</taxon>
        <taxon>Pseudonocardiaceae</taxon>
        <taxon>Pseudonocardia</taxon>
    </lineage>
</organism>
<keyword evidence="3" id="KW-1185">Reference proteome</keyword>
<comment type="caution">
    <text evidence="2">The sequence shown here is derived from an EMBL/GenBank/DDBJ whole genome shotgun (WGS) entry which is preliminary data.</text>
</comment>
<dbReference type="RefSeq" id="WP_252441469.1">
    <property type="nucleotide sequence ID" value="NZ_JAGSOV010000046.1"/>
</dbReference>
<feature type="domain" description="AB hydrolase-1" evidence="1">
    <location>
        <begin position="55"/>
        <end position="169"/>
    </location>
</feature>
<sequence>MDEADRFGRIARRAAAPPVGRVVRRPVHGPRGADGAGAATFPLTYVRTSHGTGTPIVVLPGGPGLASVLPYRPFRKIAAARGLDVIMVEHRGVGLSRRDDHGHDLPVDAVTVEAAVSDVAAVLDDAGVDRAVVYGSSYGTYLAQGFGLRHPDRVAGMVLDSPVLSARLPDDARANLRRLLWDGADPATAHLAAQVRALSGSGAVPAAEVGPVVQIVYEFLGPAGLGAFLTAARAGRARRTWAWLARLGEQESTGRGVRYVFEPDLVVGIAFGELGFGTPPDGHPLDPQTSFAEAGRRRAFDREPYDLPSALPSFDWPIAAISGDRDLRTPRPVAERAVALAPDAVLVAVPDFGHSTLDGHPDLALLVAAAVGAGTHHRLPALAPRLAALPRRGRQRLLGPALAAALRAERLLPAA</sequence>
<proteinExistence type="predicted"/>
<dbReference type="Gene3D" id="3.40.50.1820">
    <property type="entry name" value="alpha/beta hydrolase"/>
    <property type="match status" value="1"/>
</dbReference>
<dbReference type="InterPro" id="IPR029058">
    <property type="entry name" value="AB_hydrolase_fold"/>
</dbReference>
<dbReference type="Proteomes" id="UP001165283">
    <property type="component" value="Unassembled WGS sequence"/>
</dbReference>
<evidence type="ECO:0000313" key="2">
    <source>
        <dbReference type="EMBL" id="MCO1657830.1"/>
    </source>
</evidence>
<gene>
    <name evidence="2" type="ORF">KDL28_22465</name>
</gene>